<keyword evidence="2 8" id="KW-1003">Cell membrane</keyword>
<dbReference type="PANTHER" id="PTHR21143:SF133">
    <property type="entry name" value="GUSTATORY AND PHEROMONE RECEPTOR 32A-RELATED"/>
    <property type="match status" value="1"/>
</dbReference>
<name>A0A232FNC9_9HYME</name>
<dbReference type="EMBL" id="NNAY01000011">
    <property type="protein sequence ID" value="OXU32029.1"/>
    <property type="molecule type" value="Genomic_DNA"/>
</dbReference>
<dbReference type="GO" id="GO:0043025">
    <property type="term" value="C:neuronal cell body"/>
    <property type="evidence" value="ECO:0007669"/>
    <property type="project" value="TreeGrafter"/>
</dbReference>
<dbReference type="PANTHER" id="PTHR21143">
    <property type="entry name" value="INVERTEBRATE GUSTATORY RECEPTOR"/>
    <property type="match status" value="1"/>
</dbReference>
<dbReference type="GO" id="GO:0008049">
    <property type="term" value="P:male courtship behavior"/>
    <property type="evidence" value="ECO:0007669"/>
    <property type="project" value="TreeGrafter"/>
</dbReference>
<dbReference type="Pfam" id="PF08395">
    <property type="entry name" value="7tm_7"/>
    <property type="match status" value="1"/>
</dbReference>
<dbReference type="AlphaFoldDB" id="A0A232FNC9"/>
<feature type="transmembrane region" description="Helical" evidence="8">
    <location>
        <begin position="66"/>
        <end position="88"/>
    </location>
</feature>
<keyword evidence="5 8" id="KW-0472">Membrane</keyword>
<feature type="transmembrane region" description="Helical" evidence="8">
    <location>
        <begin position="160"/>
        <end position="182"/>
    </location>
</feature>
<proteinExistence type="inferred from homology"/>
<dbReference type="GO" id="GO:0030425">
    <property type="term" value="C:dendrite"/>
    <property type="evidence" value="ECO:0007669"/>
    <property type="project" value="TreeGrafter"/>
</dbReference>
<comment type="caution">
    <text evidence="9">The sequence shown here is derived from an EMBL/GenBank/DDBJ whole genome shotgun (WGS) entry which is preliminary data.</text>
</comment>
<dbReference type="InterPro" id="IPR013604">
    <property type="entry name" value="7TM_chemorcpt"/>
</dbReference>
<dbReference type="GO" id="GO:0050909">
    <property type="term" value="P:sensory perception of taste"/>
    <property type="evidence" value="ECO:0007669"/>
    <property type="project" value="InterPro"/>
</dbReference>
<keyword evidence="6 8" id="KW-0675">Receptor</keyword>
<reference evidence="9 10" key="1">
    <citation type="journal article" date="2017" name="Curr. Biol.">
        <title>The Evolution of Venom by Co-option of Single-Copy Genes.</title>
        <authorList>
            <person name="Martinson E.O."/>
            <person name="Mrinalini"/>
            <person name="Kelkar Y.D."/>
            <person name="Chang C.H."/>
            <person name="Werren J.H."/>
        </authorList>
    </citation>
    <scope>NUCLEOTIDE SEQUENCE [LARGE SCALE GENOMIC DNA]</scope>
    <source>
        <strain evidence="9 10">Alberta</strain>
        <tissue evidence="9">Whole body</tissue>
    </source>
</reference>
<evidence type="ECO:0000256" key="1">
    <source>
        <dbReference type="ARBA" id="ARBA00004651"/>
    </source>
</evidence>
<feature type="transmembrane region" description="Helical" evidence="8">
    <location>
        <begin position="273"/>
        <end position="295"/>
    </location>
</feature>
<comment type="similarity">
    <text evidence="8">Belongs to the insect chemoreceptor superfamily. Gustatory receptor (GR) family.</text>
</comment>
<feature type="transmembrane region" description="Helical" evidence="8">
    <location>
        <begin position="100"/>
        <end position="121"/>
    </location>
</feature>
<evidence type="ECO:0000313" key="9">
    <source>
        <dbReference type="EMBL" id="OXU32029.1"/>
    </source>
</evidence>
<dbReference type="GO" id="GO:0007165">
    <property type="term" value="P:signal transduction"/>
    <property type="evidence" value="ECO:0007669"/>
    <property type="project" value="UniProtKB-KW"/>
</dbReference>
<gene>
    <name evidence="9" type="ORF">TSAR_004327</name>
</gene>
<evidence type="ECO:0000256" key="2">
    <source>
        <dbReference type="ARBA" id="ARBA00022475"/>
    </source>
</evidence>
<keyword evidence="7 8" id="KW-0807">Transducer</keyword>
<organism evidence="9 10">
    <name type="scientific">Trichomalopsis sarcophagae</name>
    <dbReference type="NCBI Taxonomy" id="543379"/>
    <lineage>
        <taxon>Eukaryota</taxon>
        <taxon>Metazoa</taxon>
        <taxon>Ecdysozoa</taxon>
        <taxon>Arthropoda</taxon>
        <taxon>Hexapoda</taxon>
        <taxon>Insecta</taxon>
        <taxon>Pterygota</taxon>
        <taxon>Neoptera</taxon>
        <taxon>Endopterygota</taxon>
        <taxon>Hymenoptera</taxon>
        <taxon>Apocrita</taxon>
        <taxon>Proctotrupomorpha</taxon>
        <taxon>Chalcidoidea</taxon>
        <taxon>Pteromalidae</taxon>
        <taxon>Pteromalinae</taxon>
        <taxon>Trichomalopsis</taxon>
    </lineage>
</organism>
<evidence type="ECO:0000256" key="5">
    <source>
        <dbReference type="ARBA" id="ARBA00023136"/>
    </source>
</evidence>
<evidence type="ECO:0000256" key="4">
    <source>
        <dbReference type="ARBA" id="ARBA00022989"/>
    </source>
</evidence>
<dbReference type="GO" id="GO:0030424">
    <property type="term" value="C:axon"/>
    <property type="evidence" value="ECO:0007669"/>
    <property type="project" value="TreeGrafter"/>
</dbReference>
<evidence type="ECO:0000256" key="6">
    <source>
        <dbReference type="ARBA" id="ARBA00023170"/>
    </source>
</evidence>
<evidence type="ECO:0000313" key="10">
    <source>
        <dbReference type="Proteomes" id="UP000215335"/>
    </source>
</evidence>
<feature type="transmembrane region" description="Helical" evidence="8">
    <location>
        <begin position="315"/>
        <end position="335"/>
    </location>
</feature>
<dbReference type="GO" id="GO:0007635">
    <property type="term" value="P:chemosensory behavior"/>
    <property type="evidence" value="ECO:0007669"/>
    <property type="project" value="TreeGrafter"/>
</dbReference>
<evidence type="ECO:0000256" key="3">
    <source>
        <dbReference type="ARBA" id="ARBA00022692"/>
    </source>
</evidence>
<dbReference type="Proteomes" id="UP000215335">
    <property type="component" value="Unassembled WGS sequence"/>
</dbReference>
<keyword evidence="3 8" id="KW-0812">Transmembrane</keyword>
<evidence type="ECO:0000256" key="7">
    <source>
        <dbReference type="ARBA" id="ARBA00023224"/>
    </source>
</evidence>
<dbReference type="OrthoDB" id="7698713at2759"/>
<feature type="transmembrane region" description="Helical" evidence="8">
    <location>
        <begin position="194"/>
        <end position="219"/>
    </location>
</feature>
<comment type="function">
    <text evidence="8">Gustatory receptor which mediates acceptance or avoidance behavior, depending on its substrates.</text>
</comment>
<keyword evidence="10" id="KW-1185">Reference proteome</keyword>
<evidence type="ECO:0000256" key="8">
    <source>
        <dbReference type="RuleBase" id="RU363108"/>
    </source>
</evidence>
<protein>
    <recommendedName>
        <fullName evidence="8">Gustatory receptor</fullName>
    </recommendedName>
</protein>
<feature type="transmembrane region" description="Helical" evidence="8">
    <location>
        <begin position="395"/>
        <end position="414"/>
    </location>
</feature>
<comment type="subcellular location">
    <subcellularLocation>
        <location evidence="1 8">Cell membrane</location>
        <topology evidence="1 8">Multi-pass membrane protein</topology>
    </subcellularLocation>
</comment>
<keyword evidence="4 8" id="KW-1133">Transmembrane helix</keyword>
<dbReference type="GO" id="GO:0005886">
    <property type="term" value="C:plasma membrane"/>
    <property type="evidence" value="ECO:0007669"/>
    <property type="project" value="UniProtKB-SubCell"/>
</dbReference>
<sequence>MRSMKDIKCADVTEVTLVNRKITSVSIMKVNGIHIIKTLYFYEKLMGLCPFILSNKIVIKFSYIGAVYNLLITLIYTYCFILIIGLRFELHLTRESTLSIALDAFGLAFQYCSIVSAWLTLTFRQECLKKIVATFAKVDLLANNLSMTLTRYRLRKSQYIAARLMLINLMYIAIFLSEHYLLKTYKKFEEHASTWIWFNLPKLVIYNIFGIFIELMIILQQDYRALNKVISYSFSEKIDATSFCNFSEPPGLISKKLCTIAEFHEKLSDILEYTTNVFSLPLLFALLASFLHLTLDSYIVYQHLLSKRMWEFNDFSSYVICLVWISTKILGFYFLCSVPDSTSAEANHTVIILIKIINNCYKVRSCRDMMKKLMLQFKQKKNYASLYGLFSLDYYLFKNIMSTSVMFLVFMFQLDDLVT</sequence>
<accession>A0A232FNC9</accession>